<dbReference type="EMBL" id="DS989844">
    <property type="protein sequence ID" value="EDX77379.1"/>
    <property type="molecule type" value="Genomic_DNA"/>
</dbReference>
<reference evidence="1 2" key="1">
    <citation type="submission" date="2008-07" db="EMBL/GenBank/DDBJ databases">
        <authorList>
            <person name="Tandeau de Marsac N."/>
            <person name="Ferriera S."/>
            <person name="Johnson J."/>
            <person name="Kravitz S."/>
            <person name="Beeson K."/>
            <person name="Sutton G."/>
            <person name="Rogers Y.-H."/>
            <person name="Friedman R."/>
            <person name="Frazier M."/>
            <person name="Venter J.C."/>
        </authorList>
    </citation>
    <scope>NUCLEOTIDE SEQUENCE [LARGE SCALE GENOMIC DNA]</scope>
    <source>
        <strain evidence="1 2">PCC 7420</strain>
    </source>
</reference>
<dbReference type="AlphaFoldDB" id="B4VLM1"/>
<keyword evidence="2" id="KW-1185">Reference proteome</keyword>
<evidence type="ECO:0000313" key="2">
    <source>
        <dbReference type="Proteomes" id="UP000003835"/>
    </source>
</evidence>
<evidence type="ECO:0000313" key="1">
    <source>
        <dbReference type="EMBL" id="EDX77379.1"/>
    </source>
</evidence>
<accession>B4VLM1</accession>
<name>B4VLM1_9CYAN</name>
<protein>
    <submittedName>
        <fullName evidence="1">Uncharacterized protein</fullName>
    </submittedName>
</protein>
<sequence>MVLSDYTRTRDPQGIAWEYEAEFDRYFPLEQ</sequence>
<dbReference type="Proteomes" id="UP000003835">
    <property type="component" value="Unassembled WGS sequence"/>
</dbReference>
<gene>
    <name evidence="1" type="ORF">MC7420_516</name>
</gene>
<organism evidence="1 2">
    <name type="scientific">Coleofasciculus chthonoplastes PCC 7420</name>
    <dbReference type="NCBI Taxonomy" id="118168"/>
    <lineage>
        <taxon>Bacteria</taxon>
        <taxon>Bacillati</taxon>
        <taxon>Cyanobacteriota</taxon>
        <taxon>Cyanophyceae</taxon>
        <taxon>Coleofasciculales</taxon>
        <taxon>Coleofasciculaceae</taxon>
        <taxon>Coleofasciculus</taxon>
    </lineage>
</organism>
<proteinExistence type="predicted"/>
<dbReference type="HOGENOM" id="CLU_3395915_0_0_3"/>